<evidence type="ECO:0000256" key="1">
    <source>
        <dbReference type="SAM" id="Phobius"/>
    </source>
</evidence>
<sequence>MSRKMTGTQELLILLGAVIVWPVLWALMTGGPIWADYPWGLVAVVLAAFLYLVPINRGLLTGIIYLAWLIGIMVFKNGLTMPSFIILAILAGFMTGASALIGSHVVNKNHQKKAS</sequence>
<comment type="caution">
    <text evidence="2">The sequence shown here is derived from an EMBL/GenBank/DDBJ whole genome shotgun (WGS) entry which is preliminary data.</text>
</comment>
<keyword evidence="1" id="KW-0472">Membrane</keyword>
<evidence type="ECO:0000313" key="2">
    <source>
        <dbReference type="EMBL" id="KIU22522.1"/>
    </source>
</evidence>
<dbReference type="Proteomes" id="UP000032287">
    <property type="component" value="Unassembled WGS sequence"/>
</dbReference>
<dbReference type="PATRIC" id="fig|137591.25.peg.25"/>
<accession>A0A0D1K8C6</accession>
<feature type="transmembrane region" description="Helical" evidence="1">
    <location>
        <begin position="37"/>
        <end position="53"/>
    </location>
</feature>
<feature type="transmembrane region" description="Helical" evidence="1">
    <location>
        <begin position="12"/>
        <end position="31"/>
    </location>
</feature>
<feature type="transmembrane region" description="Helical" evidence="1">
    <location>
        <begin position="58"/>
        <end position="75"/>
    </location>
</feature>
<protein>
    <submittedName>
        <fullName evidence="2">Uncharacterized protein</fullName>
    </submittedName>
</protein>
<keyword evidence="1" id="KW-1133">Transmembrane helix</keyword>
<gene>
    <name evidence="2" type="ORF">QX99_00026</name>
</gene>
<name>A0A0D1K8C6_9LACO</name>
<dbReference type="AlphaFoldDB" id="A0A0D1K8C6"/>
<organism evidence="2 3">
    <name type="scientific">Weissella cibaria</name>
    <dbReference type="NCBI Taxonomy" id="137591"/>
    <lineage>
        <taxon>Bacteria</taxon>
        <taxon>Bacillati</taxon>
        <taxon>Bacillota</taxon>
        <taxon>Bacilli</taxon>
        <taxon>Lactobacillales</taxon>
        <taxon>Lactobacillaceae</taxon>
        <taxon>Weissella</taxon>
    </lineage>
</organism>
<proteinExistence type="predicted"/>
<keyword evidence="1" id="KW-0812">Transmembrane</keyword>
<keyword evidence="3" id="KW-1185">Reference proteome</keyword>
<dbReference type="RefSeq" id="WP_237750493.1">
    <property type="nucleotide sequence ID" value="NZ_JALOCT010000002.1"/>
</dbReference>
<evidence type="ECO:0000313" key="3">
    <source>
        <dbReference type="Proteomes" id="UP000032287"/>
    </source>
</evidence>
<feature type="transmembrane region" description="Helical" evidence="1">
    <location>
        <begin position="81"/>
        <end position="106"/>
    </location>
</feature>
<reference evidence="2 3" key="1">
    <citation type="journal article" date="2015" name="Microbiology (Mosc.)">
        <title>Genomics of the Weissella cibaria species with an examination of its metabolic traits.</title>
        <authorList>
            <person name="Lynch K.M."/>
            <person name="Lucid A."/>
            <person name="Arendt E.K."/>
            <person name="Sleator R.D."/>
            <person name="Lucey B."/>
            <person name="Coffey A."/>
        </authorList>
    </citation>
    <scope>NUCLEOTIDE SEQUENCE [LARGE SCALE GENOMIC DNA]</scope>
    <source>
        <strain evidence="2 3">MG1</strain>
    </source>
</reference>
<dbReference type="EMBL" id="JWHU01000001">
    <property type="protein sequence ID" value="KIU22522.1"/>
    <property type="molecule type" value="Genomic_DNA"/>
</dbReference>